<keyword evidence="2" id="KW-1185">Reference proteome</keyword>
<reference evidence="1 2" key="1">
    <citation type="submission" date="2018-09" db="EMBL/GenBank/DDBJ databases">
        <authorList>
            <person name="Tagini F."/>
        </authorList>
    </citation>
    <scope>NUCLEOTIDE SEQUENCE [LARGE SCALE GENOMIC DNA]</scope>
    <source>
        <strain evidence="1 2">MK4</strain>
    </source>
</reference>
<accession>A0ABY6RS67</accession>
<sequence>MSAIISTPVRARWLPRLLSGKPHQLIGDTQAPFLLRWYLLPPNRHLNLYLHQFHRSDDPPELHDHPWDFASLVIAGSYVEITETSAAPRRPGTVAIRRAEHRHRIQLRCGSSGRPRRCWSLVLTGPHRRQWGFWSPTADGPPRFTPWQMFGTTDPATQPTHHETRVEP</sequence>
<evidence type="ECO:0000313" key="1">
    <source>
        <dbReference type="EMBL" id="VBA32110.1"/>
    </source>
</evidence>
<name>A0ABY6RS67_9MYCO</name>
<evidence type="ECO:0008006" key="3">
    <source>
        <dbReference type="Google" id="ProtNLM"/>
    </source>
</evidence>
<protein>
    <recommendedName>
        <fullName evidence="3">Cysteine dioxygenase</fullName>
    </recommendedName>
</protein>
<dbReference type="SUPFAM" id="SSF51182">
    <property type="entry name" value="RmlC-like cupins"/>
    <property type="match status" value="1"/>
</dbReference>
<organism evidence="1 2">
    <name type="scientific">Mycobacterium persicum</name>
    <dbReference type="NCBI Taxonomy" id="1487726"/>
    <lineage>
        <taxon>Bacteria</taxon>
        <taxon>Bacillati</taxon>
        <taxon>Actinomycetota</taxon>
        <taxon>Actinomycetes</taxon>
        <taxon>Mycobacteriales</taxon>
        <taxon>Mycobacteriaceae</taxon>
        <taxon>Mycobacterium</taxon>
    </lineage>
</organism>
<proteinExistence type="predicted"/>
<comment type="caution">
    <text evidence="1">The sequence shown here is derived from an EMBL/GenBank/DDBJ whole genome shotgun (WGS) entry which is preliminary data.</text>
</comment>
<gene>
    <name evidence="1" type="ORF">LAUMK4_05681</name>
</gene>
<dbReference type="EMBL" id="UPHM01000151">
    <property type="protein sequence ID" value="VBA32110.1"/>
    <property type="molecule type" value="Genomic_DNA"/>
</dbReference>
<evidence type="ECO:0000313" key="2">
    <source>
        <dbReference type="Proteomes" id="UP000271464"/>
    </source>
</evidence>
<dbReference type="InterPro" id="IPR011051">
    <property type="entry name" value="RmlC_Cupin_sf"/>
</dbReference>
<dbReference type="RefSeq" id="WP_122526566.1">
    <property type="nucleotide sequence ID" value="NZ_UPHM01000151.1"/>
</dbReference>
<dbReference type="Proteomes" id="UP000271464">
    <property type="component" value="Unassembled WGS sequence"/>
</dbReference>